<keyword evidence="1" id="KW-0106">Calcium</keyword>
<keyword evidence="4" id="KW-1185">Reference proteome</keyword>
<dbReference type="SUPFAM" id="SSF47473">
    <property type="entry name" value="EF-hand"/>
    <property type="match status" value="1"/>
</dbReference>
<dbReference type="EMBL" id="CAUYUJ010016640">
    <property type="protein sequence ID" value="CAK0867410.1"/>
    <property type="molecule type" value="Genomic_DNA"/>
</dbReference>
<dbReference type="InterPro" id="IPR002048">
    <property type="entry name" value="EF_hand_dom"/>
</dbReference>
<name>A0ABN9V5Z7_9DINO</name>
<dbReference type="Gene3D" id="1.10.238.10">
    <property type="entry name" value="EF-hand"/>
    <property type="match status" value="2"/>
</dbReference>
<evidence type="ECO:0000259" key="2">
    <source>
        <dbReference type="PROSITE" id="PS50222"/>
    </source>
</evidence>
<organism evidence="3 4">
    <name type="scientific">Prorocentrum cordatum</name>
    <dbReference type="NCBI Taxonomy" id="2364126"/>
    <lineage>
        <taxon>Eukaryota</taxon>
        <taxon>Sar</taxon>
        <taxon>Alveolata</taxon>
        <taxon>Dinophyceae</taxon>
        <taxon>Prorocentrales</taxon>
        <taxon>Prorocentraceae</taxon>
        <taxon>Prorocentrum</taxon>
    </lineage>
</organism>
<reference evidence="3" key="1">
    <citation type="submission" date="2023-10" db="EMBL/GenBank/DDBJ databases">
        <authorList>
            <person name="Chen Y."/>
            <person name="Shah S."/>
            <person name="Dougan E. K."/>
            <person name="Thang M."/>
            <person name="Chan C."/>
        </authorList>
    </citation>
    <scope>NUCLEOTIDE SEQUENCE [LARGE SCALE GENOMIC DNA]</scope>
</reference>
<dbReference type="Proteomes" id="UP001189429">
    <property type="component" value="Unassembled WGS sequence"/>
</dbReference>
<proteinExistence type="predicted"/>
<feature type="non-terminal residue" evidence="3">
    <location>
        <position position="1"/>
    </location>
</feature>
<evidence type="ECO:0000313" key="3">
    <source>
        <dbReference type="EMBL" id="CAK0867410.1"/>
    </source>
</evidence>
<comment type="caution">
    <text evidence="3">The sequence shown here is derived from an EMBL/GenBank/DDBJ whole genome shotgun (WGS) entry which is preliminary data.</text>
</comment>
<accession>A0ABN9V5Z7</accession>
<dbReference type="PROSITE" id="PS50222">
    <property type="entry name" value="EF_HAND_2"/>
    <property type="match status" value="1"/>
</dbReference>
<dbReference type="InterPro" id="IPR011992">
    <property type="entry name" value="EF-hand-dom_pair"/>
</dbReference>
<evidence type="ECO:0000256" key="1">
    <source>
        <dbReference type="ARBA" id="ARBA00022837"/>
    </source>
</evidence>
<gene>
    <name evidence="3" type="ORF">PCOR1329_LOCUS54358</name>
</gene>
<dbReference type="PROSITE" id="PS00018">
    <property type="entry name" value="EF_HAND_1"/>
    <property type="match status" value="1"/>
</dbReference>
<dbReference type="InterPro" id="IPR018247">
    <property type="entry name" value="EF_Hand_1_Ca_BS"/>
</dbReference>
<evidence type="ECO:0000313" key="4">
    <source>
        <dbReference type="Proteomes" id="UP001189429"/>
    </source>
</evidence>
<sequence length="217" mass="23196">ESPAEMPRSTPGALAGASLLRVGCEARPPTPADMLQGFWVQNKLRKAALYILAGQLNEDRVRSLRRGFRALDADDDGLVTVVELRAALARAGVEVIPPDLSGFGAYMVGIDAQGNGVVNYADFLAAALEERERSHGGASWDPTLTFHQPGAEDVNQQAVLSLLKDDFDPHRAGQVGTQDFVEMASAEGGGIADHGVDIHLVVRMLNGALQRLDGFHM</sequence>
<feature type="domain" description="EF-hand" evidence="2">
    <location>
        <begin position="59"/>
        <end position="94"/>
    </location>
</feature>
<protein>
    <recommendedName>
        <fullName evidence="2">EF-hand domain-containing protein</fullName>
    </recommendedName>
</protein>